<dbReference type="InterPro" id="IPR056924">
    <property type="entry name" value="SH3_Tf2-1"/>
</dbReference>
<dbReference type="EMBL" id="JAAMPC010000011">
    <property type="protein sequence ID" value="KAG2282923.1"/>
    <property type="molecule type" value="Genomic_DNA"/>
</dbReference>
<keyword evidence="3" id="KW-1185">Reference proteome</keyword>
<proteinExistence type="predicted"/>
<sequence length="128" mass="14528">MAEEILTVKEAVKAKLEATGQKNKVAADKRRRIKIFKEGDDVMVFLCKERFPVGTYNKLQPRKYGPFKVLRKINDNAYVVALPESMNISNTFNVADIHEYQADEILYPDENLGTSSSEVEETDVGRIS</sequence>
<gene>
    <name evidence="2" type="ORF">Bca52824_054143</name>
</gene>
<evidence type="ECO:0000259" key="1">
    <source>
        <dbReference type="Pfam" id="PF24626"/>
    </source>
</evidence>
<dbReference type="Pfam" id="PF24626">
    <property type="entry name" value="SH3_Tf2-1"/>
    <property type="match status" value="1"/>
</dbReference>
<name>A0A8X7R5A0_BRACI</name>
<dbReference type="AlphaFoldDB" id="A0A8X7R5A0"/>
<dbReference type="OrthoDB" id="1721574at2759"/>
<protein>
    <recommendedName>
        <fullName evidence="1">Tf2-1-like SH3-like domain-containing protein</fullName>
    </recommendedName>
</protein>
<reference evidence="2 3" key="1">
    <citation type="submission" date="2020-02" db="EMBL/GenBank/DDBJ databases">
        <authorList>
            <person name="Ma Q."/>
            <person name="Huang Y."/>
            <person name="Song X."/>
            <person name="Pei D."/>
        </authorList>
    </citation>
    <scope>NUCLEOTIDE SEQUENCE [LARGE SCALE GENOMIC DNA]</scope>
    <source>
        <strain evidence="2">Sxm20200214</strain>
        <tissue evidence="2">Leaf</tissue>
    </source>
</reference>
<accession>A0A8X7R5A0</accession>
<evidence type="ECO:0000313" key="2">
    <source>
        <dbReference type="EMBL" id="KAG2282923.1"/>
    </source>
</evidence>
<comment type="caution">
    <text evidence="2">The sequence shown here is derived from an EMBL/GenBank/DDBJ whole genome shotgun (WGS) entry which is preliminary data.</text>
</comment>
<evidence type="ECO:0000313" key="3">
    <source>
        <dbReference type="Proteomes" id="UP000886595"/>
    </source>
</evidence>
<organism evidence="2 3">
    <name type="scientific">Brassica carinata</name>
    <name type="common">Ethiopian mustard</name>
    <name type="synonym">Abyssinian cabbage</name>
    <dbReference type="NCBI Taxonomy" id="52824"/>
    <lineage>
        <taxon>Eukaryota</taxon>
        <taxon>Viridiplantae</taxon>
        <taxon>Streptophyta</taxon>
        <taxon>Embryophyta</taxon>
        <taxon>Tracheophyta</taxon>
        <taxon>Spermatophyta</taxon>
        <taxon>Magnoliopsida</taxon>
        <taxon>eudicotyledons</taxon>
        <taxon>Gunneridae</taxon>
        <taxon>Pentapetalae</taxon>
        <taxon>rosids</taxon>
        <taxon>malvids</taxon>
        <taxon>Brassicales</taxon>
        <taxon>Brassicaceae</taxon>
        <taxon>Brassiceae</taxon>
        <taxon>Brassica</taxon>
    </lineage>
</organism>
<dbReference type="Proteomes" id="UP000886595">
    <property type="component" value="Unassembled WGS sequence"/>
</dbReference>
<feature type="domain" description="Tf2-1-like SH3-like" evidence="1">
    <location>
        <begin position="39"/>
        <end position="100"/>
    </location>
</feature>